<dbReference type="RefSeq" id="WP_186773457.1">
    <property type="nucleotide sequence ID" value="NZ_JACOMF010000074.1"/>
</dbReference>
<name>A0A9X0UK25_9PROT</name>
<keyword evidence="3" id="KW-1185">Reference proteome</keyword>
<sequence>MPRPRGDLGALAVPKDAGPEMPPAAPSPTSEAPPSGNKAYAHTLSLRLTAEQYRRLRRYVAGVEDRTGRRLTHQAVIEAALAEYLDRQGG</sequence>
<gene>
    <name evidence="2" type="ORF">H7965_25990</name>
</gene>
<accession>A0A9X0UK25</accession>
<evidence type="ECO:0000313" key="2">
    <source>
        <dbReference type="EMBL" id="MBC4018715.1"/>
    </source>
</evidence>
<organism evidence="2 3">
    <name type="scientific">Siccirubricoccus deserti</name>
    <dbReference type="NCBI Taxonomy" id="2013562"/>
    <lineage>
        <taxon>Bacteria</taxon>
        <taxon>Pseudomonadati</taxon>
        <taxon>Pseudomonadota</taxon>
        <taxon>Alphaproteobacteria</taxon>
        <taxon>Acetobacterales</taxon>
        <taxon>Roseomonadaceae</taxon>
        <taxon>Siccirubricoccus</taxon>
    </lineage>
</organism>
<evidence type="ECO:0000256" key="1">
    <source>
        <dbReference type="SAM" id="MobiDB-lite"/>
    </source>
</evidence>
<reference evidence="2" key="1">
    <citation type="submission" date="2020-08" db="EMBL/GenBank/DDBJ databases">
        <authorList>
            <person name="Hu Y."/>
            <person name="Nguyen S.V."/>
            <person name="Li F."/>
            <person name="Fanning S."/>
        </authorList>
    </citation>
    <scope>NUCLEOTIDE SEQUENCE</scope>
    <source>
        <strain evidence="2">SYSU D8009</strain>
    </source>
</reference>
<dbReference type="Proteomes" id="UP000600101">
    <property type="component" value="Unassembled WGS sequence"/>
</dbReference>
<feature type="region of interest" description="Disordered" evidence="1">
    <location>
        <begin position="1"/>
        <end position="38"/>
    </location>
</feature>
<comment type="caution">
    <text evidence="2">The sequence shown here is derived from an EMBL/GenBank/DDBJ whole genome shotgun (WGS) entry which is preliminary data.</text>
</comment>
<evidence type="ECO:0000313" key="3">
    <source>
        <dbReference type="Proteomes" id="UP000600101"/>
    </source>
</evidence>
<dbReference type="EMBL" id="JACOMF010000074">
    <property type="protein sequence ID" value="MBC4018715.1"/>
    <property type="molecule type" value="Genomic_DNA"/>
</dbReference>
<protein>
    <submittedName>
        <fullName evidence="2">Uncharacterized protein</fullName>
    </submittedName>
</protein>
<dbReference type="AlphaFoldDB" id="A0A9X0UK25"/>
<proteinExistence type="predicted"/>